<evidence type="ECO:0000313" key="3">
    <source>
        <dbReference type="Proteomes" id="UP001253595"/>
    </source>
</evidence>
<dbReference type="Pfam" id="PF21168">
    <property type="entry name" value="FkbO_Hyg5-like_N"/>
    <property type="match status" value="1"/>
</dbReference>
<dbReference type="RefSeq" id="WP_310068896.1">
    <property type="nucleotide sequence ID" value="NZ_JAVDVX010000001.1"/>
</dbReference>
<evidence type="ECO:0000259" key="1">
    <source>
        <dbReference type="Pfam" id="PF21168"/>
    </source>
</evidence>
<name>A0ABU1UUF6_9GAMM</name>
<dbReference type="EMBL" id="JAVDVX010000001">
    <property type="protein sequence ID" value="MDR7088795.1"/>
    <property type="molecule type" value="Genomic_DNA"/>
</dbReference>
<dbReference type="Proteomes" id="UP001253595">
    <property type="component" value="Unassembled WGS sequence"/>
</dbReference>
<comment type="caution">
    <text evidence="2">The sequence shown here is derived from an EMBL/GenBank/DDBJ whole genome shotgun (WGS) entry which is preliminary data.</text>
</comment>
<evidence type="ECO:0000313" key="2">
    <source>
        <dbReference type="EMBL" id="MDR7088795.1"/>
    </source>
</evidence>
<feature type="domain" description="Chorismatase FkbO/Hyg5-like N-terminal" evidence="1">
    <location>
        <begin position="70"/>
        <end position="184"/>
    </location>
</feature>
<dbReference type="InterPro" id="IPR035959">
    <property type="entry name" value="RutC-like_sf"/>
</dbReference>
<dbReference type="Gene3D" id="3.30.1330.40">
    <property type="entry name" value="RutC-like"/>
    <property type="match status" value="1"/>
</dbReference>
<accession>A0ABU1UUF6</accession>
<sequence>MDMVVTPVGLNCRYYDALDQLADSGTPLARFKLDPRCDNNVDRDSLSTGLLPLEGNIVGEIFAGSDETCVARGYGAHSYWAETDQYLLLALWADESNEAGLAAATERLYRELLGQTRARGYPHLVRVWNYFADINGEEQGLERYRQFCLGRFDAFSAADIAENQFPSACALGHRGGDLLIYALASKTPPHHFENPRQASAYHYPAEYGPRSPSFARASLLSLPGQAPKLFVSGTASVVGYVTMHPYQLSEQITVTLQNLDLLLAHVARQYASDARELPSLQAEVLKVYVRNATDLGEIKARVEQAYPKVPVVYVAADICRADLLLEIDGIWNLSV</sequence>
<keyword evidence="3" id="KW-1185">Reference proteome</keyword>
<protein>
    <recommendedName>
        <fullName evidence="1">Chorismatase FkbO/Hyg5-like N-terminal domain-containing protein</fullName>
    </recommendedName>
</protein>
<reference evidence="2 3" key="1">
    <citation type="submission" date="2023-07" db="EMBL/GenBank/DDBJ databases">
        <title>Sorghum-associated microbial communities from plants grown in Nebraska, USA.</title>
        <authorList>
            <person name="Schachtman D."/>
        </authorList>
    </citation>
    <scope>NUCLEOTIDE SEQUENCE [LARGE SCALE GENOMIC DNA]</scope>
    <source>
        <strain evidence="2 3">BE190</strain>
    </source>
</reference>
<gene>
    <name evidence="2" type="ORF">J2X05_000798</name>
</gene>
<proteinExistence type="predicted"/>
<organism evidence="2 3">
    <name type="scientific">Cellvibrio fibrivorans</name>
    <dbReference type="NCBI Taxonomy" id="126350"/>
    <lineage>
        <taxon>Bacteria</taxon>
        <taxon>Pseudomonadati</taxon>
        <taxon>Pseudomonadota</taxon>
        <taxon>Gammaproteobacteria</taxon>
        <taxon>Cellvibrionales</taxon>
        <taxon>Cellvibrionaceae</taxon>
        <taxon>Cellvibrio</taxon>
    </lineage>
</organism>
<dbReference type="InterPro" id="IPR049368">
    <property type="entry name" value="FkbO_Hyg5-like_N"/>
</dbReference>